<name>A0ABV3ZMD9_9BACT</name>
<dbReference type="RefSeq" id="WP_369332445.1">
    <property type="nucleotide sequence ID" value="NZ_JAULBC010000012.1"/>
</dbReference>
<organism evidence="1 2">
    <name type="scientific">Danxiaibacter flavus</name>
    <dbReference type="NCBI Taxonomy" id="3049108"/>
    <lineage>
        <taxon>Bacteria</taxon>
        <taxon>Pseudomonadati</taxon>
        <taxon>Bacteroidota</taxon>
        <taxon>Chitinophagia</taxon>
        <taxon>Chitinophagales</taxon>
        <taxon>Chitinophagaceae</taxon>
        <taxon>Danxiaibacter</taxon>
    </lineage>
</organism>
<sequence length="309" mass="34039">MSNISNVKKLLWACLCIIGVACTKTSTSPESSNNPTPPVNPSVSAKLYPVNFSLGDIEVSNSRIASKEVAARSYLRYVLYIAYDSAGHLASKVEQDSSYSQHLGAEFGIIRDSLPAGNYTIVMIGSRGKPYMGDSSESFLNKFFVQTAGDEIFYKKFNAVVGVKDTATTSVKLSRITGELQLNLTDSLPAEAQLVRMTLDNFPLYYYPGGDSVGNIVPLGWAWRYNRAENPLFNISSSIFGSNQPHTITIEGLTENYETVCEKVVRNVYVYPNKRTLLKGSINTDFSGAMTVSIDTTYSETIIQNFKKK</sequence>
<dbReference type="Proteomes" id="UP001560573">
    <property type="component" value="Unassembled WGS sequence"/>
</dbReference>
<comment type="caution">
    <text evidence="1">The sequence shown here is derived from an EMBL/GenBank/DDBJ whole genome shotgun (WGS) entry which is preliminary data.</text>
</comment>
<gene>
    <name evidence="1" type="ORF">QTN47_26205</name>
</gene>
<reference evidence="1 2" key="1">
    <citation type="submission" date="2023-07" db="EMBL/GenBank/DDBJ databases">
        <authorList>
            <person name="Lian W.-H."/>
        </authorList>
    </citation>
    <scope>NUCLEOTIDE SEQUENCE [LARGE SCALE GENOMIC DNA]</scope>
    <source>
        <strain evidence="1 2">SYSU DXS3180</strain>
    </source>
</reference>
<evidence type="ECO:0000313" key="1">
    <source>
        <dbReference type="EMBL" id="MEX6691029.1"/>
    </source>
</evidence>
<keyword evidence="2" id="KW-1185">Reference proteome</keyword>
<protein>
    <recommendedName>
        <fullName evidence="3">FimB/Mfa2 family fimbrial subunit</fullName>
    </recommendedName>
</protein>
<proteinExistence type="predicted"/>
<accession>A0ABV3ZMD9</accession>
<dbReference type="EMBL" id="JAULBC010000012">
    <property type="protein sequence ID" value="MEX6691029.1"/>
    <property type="molecule type" value="Genomic_DNA"/>
</dbReference>
<evidence type="ECO:0000313" key="2">
    <source>
        <dbReference type="Proteomes" id="UP001560573"/>
    </source>
</evidence>
<evidence type="ECO:0008006" key="3">
    <source>
        <dbReference type="Google" id="ProtNLM"/>
    </source>
</evidence>